<dbReference type="InterPro" id="IPR027417">
    <property type="entry name" value="P-loop_NTPase"/>
</dbReference>
<dbReference type="InterPro" id="IPR011600">
    <property type="entry name" value="Pept_C14_caspase"/>
</dbReference>
<dbReference type="Proteomes" id="UP000003480">
    <property type="component" value="Unassembled WGS sequence"/>
</dbReference>
<accession>I4GBI4</accession>
<dbReference type="PANTHER" id="PTHR22674">
    <property type="entry name" value="NTPASE, KAP FAMILY P-LOOP DOMAIN-CONTAINING 1"/>
    <property type="match status" value="1"/>
</dbReference>
<proteinExistence type="predicted"/>
<evidence type="ECO:0000313" key="5">
    <source>
        <dbReference type="Proteomes" id="UP000003480"/>
    </source>
</evidence>
<keyword evidence="1" id="KW-0175">Coiled coil</keyword>
<dbReference type="EMBL" id="CAIJ01000742">
    <property type="protein sequence ID" value="CCI05295.1"/>
    <property type="molecule type" value="Genomic_DNA"/>
</dbReference>
<evidence type="ECO:0000313" key="4">
    <source>
        <dbReference type="EMBL" id="CCI05295.1"/>
    </source>
</evidence>
<name>I4GBI4_MICAE</name>
<evidence type="ECO:0000259" key="3">
    <source>
        <dbReference type="Pfam" id="PF07693"/>
    </source>
</evidence>
<organism evidence="4 5">
    <name type="scientific">Microcystis aeruginosa PCC 9443</name>
    <dbReference type="NCBI Taxonomy" id="1160281"/>
    <lineage>
        <taxon>Bacteria</taxon>
        <taxon>Bacillati</taxon>
        <taxon>Cyanobacteriota</taxon>
        <taxon>Cyanophyceae</taxon>
        <taxon>Oscillatoriophycideae</taxon>
        <taxon>Chroococcales</taxon>
        <taxon>Microcystaceae</taxon>
        <taxon>Microcystis</taxon>
    </lineage>
</organism>
<feature type="coiled-coil region" evidence="1">
    <location>
        <begin position="905"/>
        <end position="932"/>
    </location>
</feature>
<evidence type="ECO:0000256" key="1">
    <source>
        <dbReference type="SAM" id="Coils"/>
    </source>
</evidence>
<dbReference type="AlphaFoldDB" id="I4GBI4"/>
<dbReference type="RefSeq" id="WP_002765413.1">
    <property type="nucleotide sequence ID" value="NZ_HE972939.1"/>
</dbReference>
<dbReference type="InterPro" id="IPR052754">
    <property type="entry name" value="NTPase_KAP_P-loop"/>
</dbReference>
<dbReference type="GO" id="GO:0004197">
    <property type="term" value="F:cysteine-type endopeptidase activity"/>
    <property type="evidence" value="ECO:0007669"/>
    <property type="project" value="InterPro"/>
</dbReference>
<feature type="coiled-coil region" evidence="1">
    <location>
        <begin position="448"/>
        <end position="475"/>
    </location>
</feature>
<feature type="domain" description="KAP NTPase" evidence="3">
    <location>
        <begin position="656"/>
        <end position="866"/>
    </location>
</feature>
<feature type="domain" description="KAP NTPase" evidence="3">
    <location>
        <begin position="275"/>
        <end position="467"/>
    </location>
</feature>
<dbReference type="PANTHER" id="PTHR22674:SF6">
    <property type="entry name" value="NTPASE KAP FAMILY P-LOOP DOMAIN-CONTAINING PROTEIN 1"/>
    <property type="match status" value="1"/>
</dbReference>
<dbReference type="Gene3D" id="3.40.50.1460">
    <property type="match status" value="1"/>
</dbReference>
<comment type="caution">
    <text evidence="4">The sequence shown here is derived from an EMBL/GenBank/DDBJ whole genome shotgun (WGS) entry which is preliminary data.</text>
</comment>
<sequence>MKRKALVIGVNQYKGYIYCPQHSLKDAEDIAQFLRTIGQFDQVQIFLNQFEQQDKGQKNPYEPDQLRILIEQLFDPQDGDTETALFYFSGNGAGIPGAEVKEAQKVKAGVEELQKGDLLLTDFPEPLSKSSSESRSIPLKWLHEQLEKSPVKQQIVWLDSDFSDLFIDSFPQASSEVKYDRCFIVAKPDQGGFAGETPTHGVLTDALLQCLNPVKQIKNLITNYTLEDALINAFNWQKNLIKNIGNRILLTGRNVRAQKLWNDLAEGNDLLNLKSEADALADMLLLRDLEPPLAVGILGGWGSGKSFIMNLMQQRMNEIRSASLTKKQTWGKEEEAFPYVGHIYQIKFDAWTYAKADLWYSLTQTIFYEFNRQYTLEQQIEQSLKKVNRSQLEGGKFWKALNAMSEFDRTASLRELANFSEQTYKELEKSKSDQEFSSSLWEKIGEIRKNEKSELQNLKERLRKENQKLRGLILRKMPSYFLQKNWLSLVAFLVGLSIVVFPLLPDQLRDRLPKNLSDVLSTYTTLIQAGGFITALGTGINLLQKTQEEREKILTGLKQIQGEAQEKIEVGKDVWVTLQQEILQSDPDIEQQVNKIQRHELQIEQLQQQIGLVSTYPTLNTVLEDLSRNELYEKKLGYLHQLQRKLAELTNCLYYNPKIKDNDEQFSKLEKTFPRGPARIVLFIDDLDRCPPDRVVEVLEAVQLLVKTPLFIAVVAIDERYVTRALEKYYAGVLFHQGRPSGTDYLEKIIQIPYRIRPVAHSALANYLHQQMEVEERDEETSNMAVSTENISTISVDNSQSNKTDFTENKVGGKLLDSDRDKSVTILTPEKIKFKSEEFKILLECCRHTELPPRMIKRLVNIYKIFKIIEVLSNKVEQKSNEQIKAILSVLSLSARYPDLIREVFDDLDIQFEELESQLEGLKQEEKQQQMQKLKLLDSLLKTLDSLLNTSEEKDAPHLQREYRRLHHDATILLSGITLAQFDLETFNLVRSFCFFGDVGYSPEDSQRTVRSHQG</sequence>
<evidence type="ECO:0008006" key="6">
    <source>
        <dbReference type="Google" id="ProtNLM"/>
    </source>
</evidence>
<gene>
    <name evidence="4" type="ORF">MICAC_820007</name>
</gene>
<protein>
    <recommendedName>
        <fullName evidence="6">KAP NTPase domain-containing protein</fullName>
    </recommendedName>
</protein>
<evidence type="ECO:0000259" key="2">
    <source>
        <dbReference type="Pfam" id="PF00656"/>
    </source>
</evidence>
<dbReference type="InterPro" id="IPR011646">
    <property type="entry name" value="KAP_P-loop"/>
</dbReference>
<dbReference type="Pfam" id="PF00656">
    <property type="entry name" value="Peptidase_C14"/>
    <property type="match status" value="1"/>
</dbReference>
<feature type="domain" description="Peptidase C14 caspase" evidence="2">
    <location>
        <begin position="2"/>
        <end position="105"/>
    </location>
</feature>
<dbReference type="SUPFAM" id="SSF52540">
    <property type="entry name" value="P-loop containing nucleoside triphosphate hydrolases"/>
    <property type="match status" value="1"/>
</dbReference>
<dbReference type="Pfam" id="PF07693">
    <property type="entry name" value="KAP_NTPase"/>
    <property type="match status" value="2"/>
</dbReference>
<dbReference type="HOGENOM" id="CLU_278204_0_0_3"/>
<dbReference type="GO" id="GO:0006508">
    <property type="term" value="P:proteolysis"/>
    <property type="evidence" value="ECO:0007669"/>
    <property type="project" value="InterPro"/>
</dbReference>
<reference evidence="4 5" key="1">
    <citation type="submission" date="2012-04" db="EMBL/GenBank/DDBJ databases">
        <authorList>
            <person name="Genoscope - CEA"/>
        </authorList>
    </citation>
    <scope>NUCLEOTIDE SEQUENCE [LARGE SCALE GENOMIC DNA]</scope>
    <source>
        <strain evidence="4 5">9443</strain>
    </source>
</reference>